<dbReference type="PROSITE" id="PS51257">
    <property type="entry name" value="PROKAR_LIPOPROTEIN"/>
    <property type="match status" value="1"/>
</dbReference>
<sequence>MKKLLVVLSVTLLFAGCAKLTTQTRYTETGREILIGQFPPEPVSECRMVHNETLEQSLLQRYTDTGMLLGFYADSEQTLSIAEAKGANYVHIYIPPKKLLFGVIDLNYDDKPRATYYVCKQMPFR</sequence>
<evidence type="ECO:0000313" key="3">
    <source>
        <dbReference type="Proteomes" id="UP001500604"/>
    </source>
</evidence>
<feature type="signal peptide" evidence="1">
    <location>
        <begin position="1"/>
        <end position="18"/>
    </location>
</feature>
<dbReference type="EMBL" id="BAABFL010000439">
    <property type="protein sequence ID" value="GAA4651146.1"/>
    <property type="molecule type" value="Genomic_DNA"/>
</dbReference>
<dbReference type="Proteomes" id="UP001500604">
    <property type="component" value="Unassembled WGS sequence"/>
</dbReference>
<evidence type="ECO:0008006" key="4">
    <source>
        <dbReference type="Google" id="ProtNLM"/>
    </source>
</evidence>
<keyword evidence="1" id="KW-0732">Signal</keyword>
<accession>A0ABP8V5H6</accession>
<protein>
    <recommendedName>
        <fullName evidence="4">Lipoprotein</fullName>
    </recommendedName>
</protein>
<gene>
    <name evidence="2" type="ORF">GCM10023116_34290</name>
</gene>
<evidence type="ECO:0000313" key="2">
    <source>
        <dbReference type="EMBL" id="GAA4651146.1"/>
    </source>
</evidence>
<dbReference type="RefSeq" id="WP_345197464.1">
    <property type="nucleotide sequence ID" value="NZ_BAABFL010000439.1"/>
</dbReference>
<reference evidence="3" key="1">
    <citation type="journal article" date="2019" name="Int. J. Syst. Evol. Microbiol.">
        <title>The Global Catalogue of Microorganisms (GCM) 10K type strain sequencing project: providing services to taxonomists for standard genome sequencing and annotation.</title>
        <authorList>
            <consortium name="The Broad Institute Genomics Platform"/>
            <consortium name="The Broad Institute Genome Sequencing Center for Infectious Disease"/>
            <person name="Wu L."/>
            <person name="Ma J."/>
        </authorList>
    </citation>
    <scope>NUCLEOTIDE SEQUENCE [LARGE SCALE GENOMIC DNA]</scope>
    <source>
        <strain evidence="3">JCM 17805</strain>
    </source>
</reference>
<feature type="chain" id="PRO_5046415142" description="Lipoprotein" evidence="1">
    <location>
        <begin position="19"/>
        <end position="125"/>
    </location>
</feature>
<keyword evidence="3" id="KW-1185">Reference proteome</keyword>
<evidence type="ECO:0000256" key="1">
    <source>
        <dbReference type="SAM" id="SignalP"/>
    </source>
</evidence>
<proteinExistence type="predicted"/>
<name>A0ABP8V5H6_9GAMM</name>
<organism evidence="2 3">
    <name type="scientific">Kistimonas scapharcae</name>
    <dbReference type="NCBI Taxonomy" id="1036133"/>
    <lineage>
        <taxon>Bacteria</taxon>
        <taxon>Pseudomonadati</taxon>
        <taxon>Pseudomonadota</taxon>
        <taxon>Gammaproteobacteria</taxon>
        <taxon>Oceanospirillales</taxon>
        <taxon>Endozoicomonadaceae</taxon>
        <taxon>Kistimonas</taxon>
    </lineage>
</organism>
<comment type="caution">
    <text evidence="2">The sequence shown here is derived from an EMBL/GenBank/DDBJ whole genome shotgun (WGS) entry which is preliminary data.</text>
</comment>